<comment type="caution">
    <text evidence="3">The sequence shown here is derived from an EMBL/GenBank/DDBJ whole genome shotgun (WGS) entry which is preliminary data.</text>
</comment>
<evidence type="ECO:0000256" key="2">
    <source>
        <dbReference type="SAM" id="MobiDB-lite"/>
    </source>
</evidence>
<feature type="compositionally biased region" description="Polar residues" evidence="2">
    <location>
        <begin position="45"/>
        <end position="68"/>
    </location>
</feature>
<accession>A0A8H7EQB8</accession>
<feature type="compositionally biased region" description="Polar residues" evidence="2">
    <location>
        <begin position="17"/>
        <end position="26"/>
    </location>
</feature>
<sequence length="672" mass="77274">MTNIATVMRNPRKQQRKGNTISGTYKETTPYHLKDEDLVTDLFQSQSLTDSKQDNLPQTFSEPANMSKSEPAIHSVPLPADSHFGFPSGTPRKRSSSVHTKINDDTEDSVFDFEQPHRGSQSVAEDESDSMYQPSQRRSPLFDDPAVVQVGHTTNLHHESFCCCQNPNRENEEYNTVPACSMGLQALEEKLTHYVSKKIDEVVEAKKDTPRGGSYQYHQQQQQLFGLENSPQLHHNNTSLDLLWKRQAAVEEELKTMRRSHHPLSNANPDWEAPSARWEQRIRTLEMQVAPLLKSEACLDATDKMRNAEDGIFWESDMCHARAGGAEPNPSRMLDLSRIAQLEREKANQKAIQKLRQTLNSQEEELLNWKHRCKDLSNCNPMEIRLKYDYLMEEKLRVEQLLNAKEEEIKSLMSQCSEANRKAEKESARFRDLLLRNGQLMEKYQELQSARFDPNGRPPPQAELVELQHLLNEERQKCKQLEHEHVEMHKRQTESMMQMDQLRNRIRTLETELGGRKQTTNNNNNNNNNNGRRTTECHVYVKPDQRQRRPFLRPPPPQVARLPTPRASPCKESLPGSPNQSFKEEGGYITFNTYINGELMEYRVKVPAGSADSLRSPSPLGNRPYDYHPWALVSPPMTRVASPQSPHTIPSKKGLNPNAPEWNGHWKLEQSL</sequence>
<keyword evidence="1" id="KW-0175">Coiled coil</keyword>
<dbReference type="AlphaFoldDB" id="A0A8H7EQB8"/>
<protein>
    <submittedName>
        <fullName evidence="3">Uncharacterized protein</fullName>
    </submittedName>
</protein>
<feature type="coiled-coil region" evidence="1">
    <location>
        <begin position="345"/>
        <end position="429"/>
    </location>
</feature>
<dbReference type="EMBL" id="JABAYA010000093">
    <property type="protein sequence ID" value="KAF7725625.1"/>
    <property type="molecule type" value="Genomic_DNA"/>
</dbReference>
<name>A0A8H7EQB8_9FUNG</name>
<feature type="region of interest" description="Disordered" evidence="2">
    <location>
        <begin position="638"/>
        <end position="672"/>
    </location>
</feature>
<feature type="compositionally biased region" description="Low complexity" evidence="2">
    <location>
        <begin position="521"/>
        <end position="530"/>
    </location>
</feature>
<feature type="region of interest" description="Disordered" evidence="2">
    <location>
        <begin position="1"/>
        <end position="26"/>
    </location>
</feature>
<dbReference type="Proteomes" id="UP000605846">
    <property type="component" value="Unassembled WGS sequence"/>
</dbReference>
<organism evidence="3 4">
    <name type="scientific">Apophysomyces ossiformis</name>
    <dbReference type="NCBI Taxonomy" id="679940"/>
    <lineage>
        <taxon>Eukaryota</taxon>
        <taxon>Fungi</taxon>
        <taxon>Fungi incertae sedis</taxon>
        <taxon>Mucoromycota</taxon>
        <taxon>Mucoromycotina</taxon>
        <taxon>Mucoromycetes</taxon>
        <taxon>Mucorales</taxon>
        <taxon>Mucorineae</taxon>
        <taxon>Mucoraceae</taxon>
        <taxon>Apophysomyces</taxon>
    </lineage>
</organism>
<feature type="compositionally biased region" description="Basic and acidic residues" evidence="2">
    <location>
        <begin position="533"/>
        <end position="547"/>
    </location>
</feature>
<reference evidence="3" key="1">
    <citation type="submission" date="2020-01" db="EMBL/GenBank/DDBJ databases">
        <title>Genome Sequencing of Three Apophysomyces-Like Fungal Strains Confirms a Novel Fungal Genus in the Mucoromycota with divergent Burkholderia-like Endosymbiotic Bacteria.</title>
        <authorList>
            <person name="Stajich J.E."/>
            <person name="Macias A.M."/>
            <person name="Carter-House D."/>
            <person name="Lovett B."/>
            <person name="Kasson L.R."/>
            <person name="Berry K."/>
            <person name="Grigoriev I."/>
            <person name="Chang Y."/>
            <person name="Spatafora J."/>
            <person name="Kasson M.T."/>
        </authorList>
    </citation>
    <scope>NUCLEOTIDE SEQUENCE</scope>
    <source>
        <strain evidence="3">NRRL A-21654</strain>
    </source>
</reference>
<evidence type="ECO:0000313" key="4">
    <source>
        <dbReference type="Proteomes" id="UP000605846"/>
    </source>
</evidence>
<feature type="region of interest" description="Disordered" evidence="2">
    <location>
        <begin position="45"/>
        <end position="140"/>
    </location>
</feature>
<dbReference type="OrthoDB" id="2290934at2759"/>
<evidence type="ECO:0000313" key="3">
    <source>
        <dbReference type="EMBL" id="KAF7725625.1"/>
    </source>
</evidence>
<feature type="region of interest" description="Disordered" evidence="2">
    <location>
        <begin position="512"/>
        <end position="581"/>
    </location>
</feature>
<proteinExistence type="predicted"/>
<gene>
    <name evidence="3" type="ORF">EC973_009504</name>
</gene>
<keyword evidence="4" id="KW-1185">Reference proteome</keyword>
<evidence type="ECO:0000256" key="1">
    <source>
        <dbReference type="SAM" id="Coils"/>
    </source>
</evidence>